<dbReference type="PANTHER" id="PTHR44156">
    <property type="entry name" value="SUPERNUMERARY LIMBS, ISOFORM B-RELATED"/>
    <property type="match status" value="1"/>
</dbReference>
<evidence type="ECO:0000256" key="1">
    <source>
        <dbReference type="ARBA" id="ARBA00022574"/>
    </source>
</evidence>
<dbReference type="InterPro" id="IPR007111">
    <property type="entry name" value="NACHT_NTPase"/>
</dbReference>
<keyword evidence="6" id="KW-1185">Reference proteome</keyword>
<evidence type="ECO:0000313" key="6">
    <source>
        <dbReference type="Proteomes" id="UP000005426"/>
    </source>
</evidence>
<feature type="repeat" description="WD" evidence="3">
    <location>
        <begin position="720"/>
        <end position="760"/>
    </location>
</feature>
<dbReference type="PROSITE" id="PS50837">
    <property type="entry name" value="NACHT"/>
    <property type="match status" value="1"/>
</dbReference>
<reference evidence="5 6" key="1">
    <citation type="journal article" date="2011" name="Genome Biol.">
        <title>Comparative genome sequence analysis underscores mycoparasitism as the ancestral life style of Trichoderma.</title>
        <authorList>
            <person name="Kubicek C.P."/>
            <person name="Herrera-Estrella A."/>
            <person name="Seidl-Seiboth V."/>
            <person name="Martinez D.A."/>
            <person name="Druzhinina I.S."/>
            <person name="Thon M."/>
            <person name="Zeilinger S."/>
            <person name="Casas-Flores S."/>
            <person name="Horwitz B.A."/>
            <person name="Mukherjee P.K."/>
            <person name="Mukherjee M."/>
            <person name="Kredics L."/>
            <person name="Alcaraz L.D."/>
            <person name="Aerts A."/>
            <person name="Antal Z."/>
            <person name="Atanasova L."/>
            <person name="Cervantes-Badillo M.G."/>
            <person name="Challacombe J."/>
            <person name="Chertkov O."/>
            <person name="McCluskey K."/>
            <person name="Coulpier F."/>
            <person name="Deshpande N."/>
            <person name="von Doehren H."/>
            <person name="Ebbole D.J."/>
            <person name="Esquivel-Naranjo E.U."/>
            <person name="Fekete E."/>
            <person name="Flipphi M."/>
            <person name="Glaser F."/>
            <person name="Gomez-Rodriguez E.Y."/>
            <person name="Gruber S."/>
            <person name="Han C."/>
            <person name="Henrissat B."/>
            <person name="Hermosa R."/>
            <person name="Hernandez-Onate M."/>
            <person name="Karaffa L."/>
            <person name="Kosti I."/>
            <person name="Le Crom S."/>
            <person name="Lindquist E."/>
            <person name="Lucas S."/>
            <person name="Luebeck M."/>
            <person name="Luebeck P.S."/>
            <person name="Margeot A."/>
            <person name="Metz B."/>
            <person name="Misra M."/>
            <person name="Nevalainen H."/>
            <person name="Omann M."/>
            <person name="Packer N."/>
            <person name="Perrone G."/>
            <person name="Uresti-Rivera E.E."/>
            <person name="Salamov A."/>
            <person name="Schmoll M."/>
            <person name="Seiboth B."/>
            <person name="Shapiro H."/>
            <person name="Sukno S."/>
            <person name="Tamayo-Ramos J.A."/>
            <person name="Tisch D."/>
            <person name="Wiest A."/>
            <person name="Wilkinson H.H."/>
            <person name="Zhang M."/>
            <person name="Coutinho P.M."/>
            <person name="Kenerley C.M."/>
            <person name="Monte E."/>
            <person name="Baker S.E."/>
            <person name="Grigoriev I.V."/>
        </authorList>
    </citation>
    <scope>NUCLEOTIDE SEQUENCE [LARGE SCALE GENOMIC DNA]</scope>
    <source>
        <strain evidence="6">ATCC 20476 / IMI 206040</strain>
    </source>
</reference>
<dbReference type="InterPro" id="IPR056884">
    <property type="entry name" value="NPHP3-like_N"/>
</dbReference>
<dbReference type="Gene3D" id="3.40.50.300">
    <property type="entry name" value="P-loop containing nucleotide triphosphate hydrolases"/>
    <property type="match status" value="1"/>
</dbReference>
<feature type="repeat" description="WD" evidence="3">
    <location>
        <begin position="761"/>
        <end position="801"/>
    </location>
</feature>
<feature type="non-terminal residue" evidence="5">
    <location>
        <position position="1113"/>
    </location>
</feature>
<accession>G9NSB9</accession>
<dbReference type="eggNOG" id="KOG0266">
    <property type="taxonomic scope" value="Eukaryota"/>
</dbReference>
<dbReference type="InterPro" id="IPR054471">
    <property type="entry name" value="GPIID_WHD"/>
</dbReference>
<feature type="non-terminal residue" evidence="5">
    <location>
        <position position="1"/>
    </location>
</feature>
<feature type="repeat" description="WD" evidence="3">
    <location>
        <begin position="885"/>
        <end position="926"/>
    </location>
</feature>
<sequence>EDQQCMKDLRLTDPSADKKRIEQTKGGLLHDAYSWILENPDYQHWRNNEESRLLWIKGDPGKGKTMLLCGIINELDQHSIRSGTAHVIYFFCQATDHQLNNAAAVLRGLIFMLINKQPSLVSHLRKEYDQAGGKLFEGSNTWIALSDILAAILQDPALKSTCLVVDALDECTSDLQKLLDLIVDTSSTCCRVKWIVSSRNWSQIEERLRRAEQKAKLSLELNTESISNAVDIYIREKVHRLANLKGYDKETCDAVRTYLSDNANDTFLWVALVCQNLEKYQRWKVLRLLGEYPLGLDSLYKQMTNQVLSMDDASDVSLCKRILAIMTSVYRPITLRELGRLIDIPGNLSDDVDFLEEIVALCGSFLTIRDGTIYFVHQSAKDHLTSNEEAVSAIFPSGSEDTHLAIFSQSIQAMEAILRKNIYQLSHFDNFISDDVHIPDPDPLSPIAYSCLYWVSHLCEGNASKISTGNQNSLADNGALDVFIRKHLLHWLESLSILRHVSDAVISITKLVALLTARSIQGKLLTFLQDARRFLLYNRRPIEIAPLQIYSAALLFSPMKSLIREAFQHDIPSWIHSRPINEDQWSPCLQTLEGQQGSVWSLICLDNNQIASASENGTIQIWDVTTGTCIRTLANHGPGLYSIDIHSMISLTSERIATGLKSGKIKIWDLSTSICVQTLEGHDRSIQALDSYGNDRIISGSIDKTVRIWDISTGECIQTLKGHTDMVRSVAYSTDHQIASASDDSTIKIWDAATGECVQTLRGHERGVQSVAYSTDGQIASASGDSTIKIWDAATGVCTKTLKGHTGSSMSVAFLDNGQLASSSRDETIKIWDLHATTDVDVRRSGCHDKPIYSLAMSGDGRIASGAGDGTIRIWDIAGKCVQVLESHATGVKAIDFSKDGQLIISCSFDGAIHILNAATGLCVKTLETSSRYYTPSVMFSPGGRYAAAPIFRKIKIWDVATWTCIHTLEVHDELIVVARFSSNDDHIASATIEGTIQLWDTVTGTCVRTFMAGRIARWLSFDTRTNSRLYCGLGAFDLDLDIALVSDMPLAEGSPQVSFQGYGVSRDGDWILKDGKSMLWLPPEHRTMNCIIKGSTVYLGCDSGRLLTLRFS</sequence>
<name>G9NSB9_HYPAI</name>
<evidence type="ECO:0000313" key="5">
    <source>
        <dbReference type="EMBL" id="EHK46320.1"/>
    </source>
</evidence>
<proteinExistence type="predicted"/>
<dbReference type="HOGENOM" id="CLU_000288_6_16_1"/>
<dbReference type="InterPro" id="IPR027417">
    <property type="entry name" value="P-loop_NTPase"/>
</dbReference>
<dbReference type="Pfam" id="PF00400">
    <property type="entry name" value="WD40"/>
    <property type="match status" value="9"/>
</dbReference>
<evidence type="ECO:0000256" key="3">
    <source>
        <dbReference type="PROSITE-ProRule" id="PRU00221"/>
    </source>
</evidence>
<dbReference type="Pfam" id="PF22939">
    <property type="entry name" value="WHD_GPIID"/>
    <property type="match status" value="1"/>
</dbReference>
<dbReference type="eggNOG" id="KOG0274">
    <property type="taxonomic scope" value="Eukaryota"/>
</dbReference>
<dbReference type="SMART" id="SM00320">
    <property type="entry name" value="WD40"/>
    <property type="match status" value="10"/>
</dbReference>
<dbReference type="STRING" id="452589.G9NSB9"/>
<dbReference type="PROSITE" id="PS00678">
    <property type="entry name" value="WD_REPEATS_1"/>
    <property type="match status" value="6"/>
</dbReference>
<dbReference type="PROSITE" id="PS50294">
    <property type="entry name" value="WD_REPEATS_REGION"/>
    <property type="match status" value="6"/>
</dbReference>
<feature type="repeat" description="WD" evidence="3">
    <location>
        <begin position="802"/>
        <end position="842"/>
    </location>
</feature>
<dbReference type="OrthoDB" id="538223at2759"/>
<dbReference type="InterPro" id="IPR019775">
    <property type="entry name" value="WD40_repeat_CS"/>
</dbReference>
<dbReference type="Pfam" id="PF24883">
    <property type="entry name" value="NPHP3_N"/>
    <property type="match status" value="1"/>
</dbReference>
<dbReference type="EMBL" id="ABDG02000022">
    <property type="protein sequence ID" value="EHK46320.1"/>
    <property type="molecule type" value="Genomic_DNA"/>
</dbReference>
<dbReference type="FunFam" id="3.40.50.300:FF:001638">
    <property type="entry name" value="NACHT and WD40 domain protein"/>
    <property type="match status" value="1"/>
</dbReference>
<dbReference type="InterPro" id="IPR053299">
    <property type="entry name" value="ASTRA_WD_repeat"/>
</dbReference>
<feature type="domain" description="NACHT" evidence="4">
    <location>
        <begin position="52"/>
        <end position="275"/>
    </location>
</feature>
<dbReference type="SUPFAM" id="SSF52540">
    <property type="entry name" value="P-loop containing nucleoside triphosphate hydrolases"/>
    <property type="match status" value="1"/>
</dbReference>
<dbReference type="CDD" id="cd00200">
    <property type="entry name" value="WD40"/>
    <property type="match status" value="1"/>
</dbReference>
<gene>
    <name evidence="5" type="ORF">TRIATDRAFT_181379</name>
</gene>
<organism evidence="5 6">
    <name type="scientific">Hypocrea atroviridis (strain ATCC 20476 / IMI 206040)</name>
    <name type="common">Trichoderma atroviride</name>
    <dbReference type="NCBI Taxonomy" id="452589"/>
    <lineage>
        <taxon>Eukaryota</taxon>
        <taxon>Fungi</taxon>
        <taxon>Dikarya</taxon>
        <taxon>Ascomycota</taxon>
        <taxon>Pezizomycotina</taxon>
        <taxon>Sordariomycetes</taxon>
        <taxon>Hypocreomycetidae</taxon>
        <taxon>Hypocreales</taxon>
        <taxon>Hypocreaceae</taxon>
        <taxon>Trichoderma</taxon>
    </lineage>
</organism>
<dbReference type="OMA" id="EDNWSPC"/>
<dbReference type="InterPro" id="IPR036322">
    <property type="entry name" value="WD40_repeat_dom_sf"/>
</dbReference>
<feature type="repeat" description="WD" evidence="3">
    <location>
        <begin position="679"/>
        <end position="719"/>
    </location>
</feature>
<dbReference type="PROSITE" id="PS50082">
    <property type="entry name" value="WD_REPEATS_2"/>
    <property type="match status" value="8"/>
</dbReference>
<dbReference type="PRINTS" id="PR00320">
    <property type="entry name" value="GPROTEINBRPT"/>
</dbReference>
<protein>
    <recommendedName>
        <fullName evidence="4">NACHT domain-containing protein</fullName>
    </recommendedName>
</protein>
<dbReference type="Gene3D" id="2.130.10.10">
    <property type="entry name" value="YVTN repeat-like/Quinoprotein amine dehydrogenase"/>
    <property type="match status" value="5"/>
</dbReference>
<feature type="repeat" description="WD" evidence="3">
    <location>
        <begin position="969"/>
        <end position="1010"/>
    </location>
</feature>
<evidence type="ECO:0000259" key="4">
    <source>
        <dbReference type="PROSITE" id="PS50837"/>
    </source>
</evidence>
<dbReference type="Proteomes" id="UP000005426">
    <property type="component" value="Unassembled WGS sequence"/>
</dbReference>
<dbReference type="InterPro" id="IPR001680">
    <property type="entry name" value="WD40_rpt"/>
</dbReference>
<keyword evidence="2" id="KW-0677">Repeat</keyword>
<comment type="caution">
    <text evidence="5">The sequence shown here is derived from an EMBL/GenBank/DDBJ whole genome shotgun (WGS) entry which is preliminary data.</text>
</comment>
<keyword evidence="1 3" id="KW-0853">WD repeat</keyword>
<feature type="repeat" description="WD" evidence="3">
    <location>
        <begin position="606"/>
        <end position="632"/>
    </location>
</feature>
<evidence type="ECO:0000256" key="2">
    <source>
        <dbReference type="ARBA" id="ARBA00022737"/>
    </source>
</evidence>
<feature type="repeat" description="WD" evidence="3">
    <location>
        <begin position="845"/>
        <end position="877"/>
    </location>
</feature>
<dbReference type="InterPro" id="IPR015943">
    <property type="entry name" value="WD40/YVTN_repeat-like_dom_sf"/>
</dbReference>
<dbReference type="AlphaFoldDB" id="G9NSB9"/>
<dbReference type="SUPFAM" id="SSF50978">
    <property type="entry name" value="WD40 repeat-like"/>
    <property type="match status" value="2"/>
</dbReference>
<dbReference type="InterPro" id="IPR020472">
    <property type="entry name" value="WD40_PAC1"/>
</dbReference>